<organism evidence="1 2">
    <name type="scientific">Sphingopyxis bauzanensis</name>
    <dbReference type="NCBI Taxonomy" id="651663"/>
    <lineage>
        <taxon>Bacteria</taxon>
        <taxon>Pseudomonadati</taxon>
        <taxon>Pseudomonadota</taxon>
        <taxon>Alphaproteobacteria</taxon>
        <taxon>Sphingomonadales</taxon>
        <taxon>Sphingomonadaceae</taxon>
        <taxon>Sphingopyxis</taxon>
    </lineage>
</organism>
<protein>
    <submittedName>
        <fullName evidence="1">LPS biosynthesis protein</fullName>
    </submittedName>
</protein>
<dbReference type="EMBL" id="NISK01000005">
    <property type="protein sequence ID" value="OWQ94109.1"/>
    <property type="molecule type" value="Genomic_DNA"/>
</dbReference>
<dbReference type="NCBIfam" id="TIGR03573">
    <property type="entry name" value="WbuX"/>
    <property type="match status" value="1"/>
</dbReference>
<evidence type="ECO:0000313" key="1">
    <source>
        <dbReference type="EMBL" id="OWQ94109.1"/>
    </source>
</evidence>
<proteinExistence type="predicted"/>
<dbReference type="RefSeq" id="WP_088443740.1">
    <property type="nucleotide sequence ID" value="NZ_BMMC01000025.1"/>
</dbReference>
<reference evidence="1 2" key="1">
    <citation type="journal article" date="2010" name="Int. J. Syst. Evol. Microbiol.">
        <title>Sphingopyxis bauzanensis sp. nov., a psychrophilic bacterium isolated from soil.</title>
        <authorList>
            <person name="Zhang D.C."/>
            <person name="Liu H.C."/>
            <person name="Xin Y.H."/>
            <person name="Zhou Y.G."/>
            <person name="Schinner F."/>
            <person name="Margesin R."/>
        </authorList>
    </citation>
    <scope>NUCLEOTIDE SEQUENCE [LARGE SCALE GENOMIC DNA]</scope>
    <source>
        <strain evidence="1 2">DSM 22271</strain>
    </source>
</reference>
<name>A0A246JPL9_9SPHN</name>
<dbReference type="AlphaFoldDB" id="A0A246JPL9"/>
<accession>A0A246JPL9</accession>
<dbReference type="OrthoDB" id="9765475at2"/>
<dbReference type="Proteomes" id="UP000197361">
    <property type="component" value="Unassembled WGS sequence"/>
</dbReference>
<keyword evidence="2" id="KW-1185">Reference proteome</keyword>
<evidence type="ECO:0000313" key="2">
    <source>
        <dbReference type="Proteomes" id="UP000197361"/>
    </source>
</evidence>
<dbReference type="SUPFAM" id="SSF52402">
    <property type="entry name" value="Adenine nucleotide alpha hydrolases-like"/>
    <property type="match status" value="1"/>
</dbReference>
<dbReference type="InterPro" id="IPR020022">
    <property type="entry name" value="N-acetyl_sugar_amidoTrfase"/>
</dbReference>
<dbReference type="Gene3D" id="3.40.50.620">
    <property type="entry name" value="HUPs"/>
    <property type="match status" value="1"/>
</dbReference>
<dbReference type="InterPro" id="IPR014729">
    <property type="entry name" value="Rossmann-like_a/b/a_fold"/>
</dbReference>
<sequence length="384" mass="43777">MTEAYQICARTVMDTSDPAISFDAEGVSNHFHEARARLEKEYFPGDDGMTRIEAIAEQIRAEGAGKPYDCIMGVSGGADSSYVAIRAHELGLRPLAVHLDNGWNTDTAVSNIELLLRELDIDLYTHVMDWEEFKDIQRSLFRASVPNIEVATDHAITALLYHMAAKHGVRYLLSGSNVETESILPRSWGHDNRDWRSIKAIKRRFGNLAIGMKSYPHLTPTKFLEYILLRKIRFVPVLNYGGYSKAKAVKVMQQSFGYNAYARKHGESRFTRFFQEYYLPTKFGFDKRRAHFSSMIASGTLTREAALAELEHDMYDPVEKMIDIEYCSRKLGFSEADWSDIMHARPAHATDYPNNGWLYDHTSNRLTAIIRKFAKGELLGRKAK</sequence>
<comment type="caution">
    <text evidence="1">The sequence shown here is derived from an EMBL/GenBank/DDBJ whole genome shotgun (WGS) entry which is preliminary data.</text>
</comment>
<gene>
    <name evidence="1" type="ORF">CDQ92_19055</name>
</gene>